<comment type="caution">
    <text evidence="2">The sequence shown here is derived from an EMBL/GenBank/DDBJ whole genome shotgun (WGS) entry which is preliminary data.</text>
</comment>
<sequence length="125" mass="14274">MFAAAAAANSAAFNICGYQRTRRSISMRRVTATRRSLAVNNNNKNNNNNIESVSHESEQQQDEEEDHVKNSLGVEAAITMLRFYKKFCKQGRYRRCYQRVVDMYPPAVNIPWKLIRNTASSKAPS</sequence>
<name>A0ABQ9AVJ8_9ROSI</name>
<organism evidence="2 3">
    <name type="scientific">Salix suchowensis</name>
    <dbReference type="NCBI Taxonomy" id="1278906"/>
    <lineage>
        <taxon>Eukaryota</taxon>
        <taxon>Viridiplantae</taxon>
        <taxon>Streptophyta</taxon>
        <taxon>Embryophyta</taxon>
        <taxon>Tracheophyta</taxon>
        <taxon>Spermatophyta</taxon>
        <taxon>Magnoliopsida</taxon>
        <taxon>eudicotyledons</taxon>
        <taxon>Gunneridae</taxon>
        <taxon>Pentapetalae</taxon>
        <taxon>rosids</taxon>
        <taxon>fabids</taxon>
        <taxon>Malpighiales</taxon>
        <taxon>Salicaceae</taxon>
        <taxon>Saliceae</taxon>
        <taxon>Salix</taxon>
    </lineage>
</organism>
<feature type="compositionally biased region" description="Low complexity" evidence="1">
    <location>
        <begin position="40"/>
        <end position="52"/>
    </location>
</feature>
<evidence type="ECO:0000313" key="2">
    <source>
        <dbReference type="EMBL" id="KAJ6360798.1"/>
    </source>
</evidence>
<feature type="region of interest" description="Disordered" evidence="1">
    <location>
        <begin position="35"/>
        <end position="68"/>
    </location>
</feature>
<dbReference type="EMBL" id="JAPFFI010000015">
    <property type="protein sequence ID" value="KAJ6360798.1"/>
    <property type="molecule type" value="Genomic_DNA"/>
</dbReference>
<reference evidence="2" key="1">
    <citation type="submission" date="2022-10" db="EMBL/GenBank/DDBJ databases">
        <authorList>
            <person name="Hyden B.L."/>
            <person name="Feng K."/>
            <person name="Yates T."/>
            <person name="Jawdy S."/>
            <person name="Smart L.B."/>
            <person name="Muchero W."/>
        </authorList>
    </citation>
    <scope>NUCLEOTIDE SEQUENCE</scope>
    <source>
        <tissue evidence="2">Shoot tip</tissue>
    </source>
</reference>
<evidence type="ECO:0000313" key="3">
    <source>
        <dbReference type="Proteomes" id="UP001141253"/>
    </source>
</evidence>
<accession>A0ABQ9AVJ8</accession>
<gene>
    <name evidence="2" type="ORF">OIU77_004758</name>
</gene>
<protein>
    <submittedName>
        <fullName evidence="2">Uncharacterized protein</fullName>
    </submittedName>
</protein>
<dbReference type="Proteomes" id="UP001141253">
    <property type="component" value="Chromosome 13"/>
</dbReference>
<evidence type="ECO:0000256" key="1">
    <source>
        <dbReference type="SAM" id="MobiDB-lite"/>
    </source>
</evidence>
<keyword evidence="3" id="KW-1185">Reference proteome</keyword>
<proteinExistence type="predicted"/>
<reference evidence="2" key="2">
    <citation type="journal article" date="2023" name="Int. J. Mol. Sci.">
        <title>De Novo Assembly and Annotation of 11 Diverse Shrub Willow (Salix) Genomes Reveals Novel Gene Organization in Sex-Linked Regions.</title>
        <authorList>
            <person name="Hyden B."/>
            <person name="Feng K."/>
            <person name="Yates T.B."/>
            <person name="Jawdy S."/>
            <person name="Cereghino C."/>
            <person name="Smart L.B."/>
            <person name="Muchero W."/>
        </authorList>
    </citation>
    <scope>NUCLEOTIDE SEQUENCE</scope>
    <source>
        <tissue evidence="2">Shoot tip</tissue>
    </source>
</reference>